<dbReference type="GeneID" id="4566525"/>
<feature type="compositionally biased region" description="Basic and acidic residues" evidence="1">
    <location>
        <begin position="405"/>
        <end position="418"/>
    </location>
</feature>
<sequence length="614" mass="67894">MARKRLKSSARLPSVLSRPKGKKLSNTRYQRQYRLALGGNTKSQKTLTQIDFVNRQSNFEPSEDLDLEYIEEDENEEADFTPNLKKHSRGQKKPPGNKRTRFIEPADTTLTQMGYGTLRDEIDDDDIRPRSPAKKAVCTPMRTQEGSAFSLQAIKEESDDLEVSDVEQAYGRSHKKRKLSCARENAFAKGSGDPDETNFGGAVSGAGGNIYEPPNRIPRGFMSPSKRTSQASNRSSTTLSGSLVTPQKRRWRVVPSSQSPESPEVVFSSVKRTNAVIQSPLKSRSANNTPSRTGENHTRDSLSAKRKALSHDFIHGDFSLPPPIGTVRESPTPRSPNQMISATGDLYASSSPLSSIRSPDMPSKSFLDSIQPRRTTPRPASTGSIRSRRTCQQIVYGTDDDESDAEIRFDTFPERIGEQDESAPRGSSSQPSSRDLHSESVENIRNTATESDASVLYARHYQSYPYEKYMGTVNPEDMVEVSQTNIETQSEAIESIEPSLKSILDQSQHISTPNNPRPMDNISIKPVPASSQAHANHMKVHNTQHPPPHTPTVFVESSQNALNVPESNDVGWRSSSRGVLTASQLVPNNLMDSIPTPPDWASSPAAEHEVTKRP</sequence>
<proteinExistence type="predicted"/>
<reference evidence="3" key="2">
    <citation type="journal article" date="2010" name="Genome Res.">
        <title>Population genomic sequencing of Coccidioides fungi reveals recent hybridization and transposon control.</title>
        <authorList>
            <person name="Neafsey D.E."/>
            <person name="Barker B.M."/>
            <person name="Sharpton T.J."/>
            <person name="Stajich J.E."/>
            <person name="Park D.J."/>
            <person name="Whiston E."/>
            <person name="Hung C.-Y."/>
            <person name="McMahan C."/>
            <person name="White J."/>
            <person name="Sykes S."/>
            <person name="Heiman D."/>
            <person name="Young S."/>
            <person name="Zeng Q."/>
            <person name="Abouelleil A."/>
            <person name="Aftuck L."/>
            <person name="Bessette D."/>
            <person name="Brown A."/>
            <person name="FitzGerald M."/>
            <person name="Lui A."/>
            <person name="Macdonald J.P."/>
            <person name="Priest M."/>
            <person name="Orbach M.J."/>
            <person name="Galgiani J.N."/>
            <person name="Kirkland T.N."/>
            <person name="Cole G.T."/>
            <person name="Birren B.W."/>
            <person name="Henn M.R."/>
            <person name="Taylor J.W."/>
            <person name="Rounsley S.D."/>
        </authorList>
    </citation>
    <scope>GENOME REANNOTATION</scope>
    <source>
        <strain evidence="3">RS</strain>
    </source>
</reference>
<gene>
    <name evidence="2" type="ORF">CIMG_01372</name>
</gene>
<feature type="compositionally biased region" description="Polar residues" evidence="1">
    <location>
        <begin position="366"/>
        <end position="395"/>
    </location>
</feature>
<reference evidence="3" key="1">
    <citation type="journal article" date="2009" name="Genome Res.">
        <title>Comparative genomic analyses of the human fungal pathogens Coccidioides and their relatives.</title>
        <authorList>
            <person name="Sharpton T.J."/>
            <person name="Stajich J.E."/>
            <person name="Rounsley S.D."/>
            <person name="Gardner M.J."/>
            <person name="Wortman J.R."/>
            <person name="Jordar V.S."/>
            <person name="Maiti R."/>
            <person name="Kodira C.D."/>
            <person name="Neafsey D.E."/>
            <person name="Zeng Q."/>
            <person name="Hung C.-Y."/>
            <person name="McMahan C."/>
            <person name="Muszewska A."/>
            <person name="Grynberg M."/>
            <person name="Mandel M.A."/>
            <person name="Kellner E.M."/>
            <person name="Barker B.M."/>
            <person name="Galgiani J.N."/>
            <person name="Orbach M.J."/>
            <person name="Kirkland T.N."/>
            <person name="Cole G.T."/>
            <person name="Henn M.R."/>
            <person name="Birren B.W."/>
            <person name="Taylor J.W."/>
        </authorList>
    </citation>
    <scope>NUCLEOTIDE SEQUENCE [LARGE SCALE GENOMIC DNA]</scope>
    <source>
        <strain evidence="3">RS</strain>
    </source>
</reference>
<dbReference type="OMA" id="FWMGSQD"/>
<feature type="compositionally biased region" description="Low complexity" evidence="1">
    <location>
        <begin position="424"/>
        <end position="433"/>
    </location>
</feature>
<protein>
    <submittedName>
        <fullName evidence="2">Uncharacterized protein</fullName>
    </submittedName>
</protein>
<evidence type="ECO:0000313" key="3">
    <source>
        <dbReference type="Proteomes" id="UP000001261"/>
    </source>
</evidence>
<keyword evidence="3" id="KW-1185">Reference proteome</keyword>
<name>A0A0E1S4Y7_COCIM</name>
<dbReference type="RefSeq" id="XP_001247601.1">
    <property type="nucleotide sequence ID" value="XM_001247600.1"/>
</dbReference>
<feature type="compositionally biased region" description="Low complexity" evidence="1">
    <location>
        <begin position="253"/>
        <end position="270"/>
    </location>
</feature>
<dbReference type="Proteomes" id="UP000001261">
    <property type="component" value="Unassembled WGS sequence"/>
</dbReference>
<feature type="compositionally biased region" description="Polar residues" evidence="1">
    <location>
        <begin position="443"/>
        <end position="452"/>
    </location>
</feature>
<feature type="compositionally biased region" description="Acidic residues" evidence="1">
    <location>
        <begin position="70"/>
        <end position="79"/>
    </location>
</feature>
<feature type="region of interest" description="Disordered" evidence="1">
    <location>
        <begin position="187"/>
        <end position="456"/>
    </location>
</feature>
<dbReference type="OrthoDB" id="73788at2759"/>
<feature type="region of interest" description="Disordered" evidence="1">
    <location>
        <begin position="583"/>
        <end position="614"/>
    </location>
</feature>
<dbReference type="KEGG" id="cim:CIMG_01372"/>
<dbReference type="InParanoid" id="A0A0E1S4Y7"/>
<feature type="compositionally biased region" description="Polar residues" evidence="1">
    <location>
        <begin position="271"/>
        <end position="293"/>
    </location>
</feature>
<feature type="compositionally biased region" description="Polar residues" evidence="1">
    <location>
        <begin position="225"/>
        <end position="245"/>
    </location>
</feature>
<dbReference type="VEuPathDB" id="FungiDB:CIMG_01372"/>
<evidence type="ECO:0000313" key="2">
    <source>
        <dbReference type="EMBL" id="EAS36018.1"/>
    </source>
</evidence>
<organism evidence="2 3">
    <name type="scientific">Coccidioides immitis (strain RS)</name>
    <name type="common">Valley fever fungus</name>
    <dbReference type="NCBI Taxonomy" id="246410"/>
    <lineage>
        <taxon>Eukaryota</taxon>
        <taxon>Fungi</taxon>
        <taxon>Dikarya</taxon>
        <taxon>Ascomycota</taxon>
        <taxon>Pezizomycotina</taxon>
        <taxon>Eurotiomycetes</taxon>
        <taxon>Eurotiomycetidae</taxon>
        <taxon>Onygenales</taxon>
        <taxon>Onygenaceae</taxon>
        <taxon>Coccidioides</taxon>
    </lineage>
</organism>
<dbReference type="AlphaFoldDB" id="A0A0E1S4Y7"/>
<feature type="compositionally biased region" description="Basic and acidic residues" evidence="1">
    <location>
        <begin position="294"/>
        <end position="315"/>
    </location>
</feature>
<feature type="region of interest" description="Disordered" evidence="1">
    <location>
        <begin position="70"/>
        <end position="142"/>
    </location>
</feature>
<accession>A0A0E1S4Y7</accession>
<feature type="region of interest" description="Disordered" evidence="1">
    <location>
        <begin position="1"/>
        <end position="29"/>
    </location>
</feature>
<evidence type="ECO:0000256" key="1">
    <source>
        <dbReference type="SAM" id="MobiDB-lite"/>
    </source>
</evidence>
<dbReference type="EMBL" id="GG704911">
    <property type="protein sequence ID" value="EAS36018.1"/>
    <property type="molecule type" value="Genomic_DNA"/>
</dbReference>
<feature type="compositionally biased region" description="Basic residues" evidence="1">
    <location>
        <begin position="84"/>
        <end position="100"/>
    </location>
</feature>
<feature type="compositionally biased region" description="Low complexity" evidence="1">
    <location>
        <begin position="349"/>
        <end position="358"/>
    </location>
</feature>